<accession>A0A060LRH5</accession>
<gene>
    <name evidence="5" type="ORF">BleG1_0159</name>
</gene>
<evidence type="ECO:0000313" key="5">
    <source>
        <dbReference type="EMBL" id="AIC92767.1"/>
    </source>
</evidence>
<dbReference type="PANTHER" id="PTHR30363">
    <property type="entry name" value="HTH-TYPE TRANSCRIPTIONAL REGULATOR SRLR-RELATED"/>
    <property type="match status" value="1"/>
</dbReference>
<dbReference type="Pfam" id="PF00455">
    <property type="entry name" value="DeoRC"/>
    <property type="match status" value="1"/>
</dbReference>
<keyword evidence="2" id="KW-0238">DNA-binding</keyword>
<protein>
    <submittedName>
        <fullName evidence="5">DeoR family transcription regulator HTH</fullName>
    </submittedName>
</protein>
<dbReference type="PROSITE" id="PS00894">
    <property type="entry name" value="HTH_DEOR_1"/>
    <property type="match status" value="1"/>
</dbReference>
<evidence type="ECO:0000256" key="1">
    <source>
        <dbReference type="ARBA" id="ARBA00023015"/>
    </source>
</evidence>
<dbReference type="PRINTS" id="PR00037">
    <property type="entry name" value="HTHLACR"/>
</dbReference>
<dbReference type="Proteomes" id="UP000027142">
    <property type="component" value="Chromosome"/>
</dbReference>
<dbReference type="PANTHER" id="PTHR30363:SF51">
    <property type="entry name" value="HTH-TYPE TRANSCRIPTIONAL REPRESSOR GLCR"/>
    <property type="match status" value="1"/>
</dbReference>
<name>A0A060LRH5_9BACI</name>
<dbReference type="InterPro" id="IPR018356">
    <property type="entry name" value="Tscrpt_reg_HTH_DeoR_CS"/>
</dbReference>
<dbReference type="GO" id="GO:0003677">
    <property type="term" value="F:DNA binding"/>
    <property type="evidence" value="ECO:0007669"/>
    <property type="project" value="UniProtKB-KW"/>
</dbReference>
<dbReference type="InterPro" id="IPR050313">
    <property type="entry name" value="Carb_Metab_HTH_regulators"/>
</dbReference>
<keyword evidence="6" id="KW-1185">Reference proteome</keyword>
<proteinExistence type="predicted"/>
<evidence type="ECO:0000259" key="4">
    <source>
        <dbReference type="PROSITE" id="PS51000"/>
    </source>
</evidence>
<dbReference type="EMBL" id="CP003923">
    <property type="protein sequence ID" value="AIC92767.1"/>
    <property type="molecule type" value="Genomic_DNA"/>
</dbReference>
<dbReference type="Gene3D" id="1.10.10.10">
    <property type="entry name" value="Winged helix-like DNA-binding domain superfamily/Winged helix DNA-binding domain"/>
    <property type="match status" value="1"/>
</dbReference>
<keyword evidence="1" id="KW-0805">Transcription regulation</keyword>
<dbReference type="InterPro" id="IPR014036">
    <property type="entry name" value="DeoR-like_C"/>
</dbReference>
<dbReference type="eggNOG" id="COG1349">
    <property type="taxonomic scope" value="Bacteria"/>
</dbReference>
<dbReference type="RefSeq" id="WP_038476009.1">
    <property type="nucleotide sequence ID" value="NZ_CP003923.1"/>
</dbReference>
<evidence type="ECO:0000313" key="6">
    <source>
        <dbReference type="Proteomes" id="UP000027142"/>
    </source>
</evidence>
<dbReference type="SUPFAM" id="SSF46785">
    <property type="entry name" value="Winged helix' DNA-binding domain"/>
    <property type="match status" value="1"/>
</dbReference>
<dbReference type="GO" id="GO:0003700">
    <property type="term" value="F:DNA-binding transcription factor activity"/>
    <property type="evidence" value="ECO:0007669"/>
    <property type="project" value="InterPro"/>
</dbReference>
<dbReference type="Pfam" id="PF08220">
    <property type="entry name" value="HTH_DeoR"/>
    <property type="match status" value="1"/>
</dbReference>
<evidence type="ECO:0000256" key="3">
    <source>
        <dbReference type="ARBA" id="ARBA00023163"/>
    </source>
</evidence>
<dbReference type="InterPro" id="IPR036390">
    <property type="entry name" value="WH_DNA-bd_sf"/>
</dbReference>
<dbReference type="SMART" id="SM00420">
    <property type="entry name" value="HTH_DEOR"/>
    <property type="match status" value="1"/>
</dbReference>
<dbReference type="OrthoDB" id="9798651at2"/>
<dbReference type="STRING" id="1246626.BleG1_0159"/>
<feature type="domain" description="HTH deoR-type" evidence="4">
    <location>
        <begin position="3"/>
        <end position="58"/>
    </location>
</feature>
<reference evidence="5 6" key="1">
    <citation type="journal article" date="2014" name="Gene">
        <title>A comparative genomic analysis of the alkalitolerant soil bacterium Bacillus lehensis G1.</title>
        <authorList>
            <person name="Noor Y.M."/>
            <person name="Samsulrizal N.H."/>
            <person name="Jema'on N.A."/>
            <person name="Low K.O."/>
            <person name="Ramli A.N."/>
            <person name="Alias N.I."/>
            <person name="Damis S.I."/>
            <person name="Fuzi S.F."/>
            <person name="Isa M.N."/>
            <person name="Murad A.M."/>
            <person name="Raih M.F."/>
            <person name="Bakar F.D."/>
            <person name="Najimudin N."/>
            <person name="Mahadi N.M."/>
            <person name="Illias R.M."/>
        </authorList>
    </citation>
    <scope>NUCLEOTIDE SEQUENCE [LARGE SCALE GENOMIC DNA]</scope>
    <source>
        <strain evidence="5 6">G1</strain>
    </source>
</reference>
<organism evidence="5 6">
    <name type="scientific">Shouchella lehensis G1</name>
    <dbReference type="NCBI Taxonomy" id="1246626"/>
    <lineage>
        <taxon>Bacteria</taxon>
        <taxon>Bacillati</taxon>
        <taxon>Bacillota</taxon>
        <taxon>Bacilli</taxon>
        <taxon>Bacillales</taxon>
        <taxon>Bacillaceae</taxon>
        <taxon>Shouchella</taxon>
    </lineage>
</organism>
<evidence type="ECO:0000256" key="2">
    <source>
        <dbReference type="ARBA" id="ARBA00023125"/>
    </source>
</evidence>
<dbReference type="InterPro" id="IPR001034">
    <property type="entry name" value="DeoR_HTH"/>
</dbReference>
<dbReference type="PATRIC" id="fig|1246626.3.peg.142"/>
<keyword evidence="3" id="KW-0804">Transcription</keyword>
<dbReference type="SMART" id="SM01134">
    <property type="entry name" value="DeoRC"/>
    <property type="match status" value="1"/>
</dbReference>
<dbReference type="SUPFAM" id="SSF100950">
    <property type="entry name" value="NagB/RpiA/CoA transferase-like"/>
    <property type="match status" value="1"/>
</dbReference>
<dbReference type="InterPro" id="IPR037171">
    <property type="entry name" value="NagB/RpiA_transferase-like"/>
</dbReference>
<dbReference type="AlphaFoldDB" id="A0A060LRH5"/>
<dbReference type="HOGENOM" id="CLU_060699_2_0_9"/>
<dbReference type="KEGG" id="ble:BleG1_0159"/>
<dbReference type="InterPro" id="IPR036388">
    <property type="entry name" value="WH-like_DNA-bd_sf"/>
</dbReference>
<sequence length="258" mass="29738">MYQEERLVKIVSELKKRGKLSNQDVCQLLDVSRDTARRDIIRLVEEGNAVRTHGGIASTFLMSELEKYKESGFNERKERASREKRMIAKKAASLLKDKDLCFFDVSTTIASLSTLVTKKIAVYTHSLDNAEILAKKEFVDFHLLGGRFNQENRFFYDLFTIKSQLEDVYFDYAFIGAAGLTEDGVYFVDKEDARIKKEAIKRAKRVYVLTDYEKFNKTSYYKSAGLADIDVVITNEFPPENLRECFLSNHIQVELTES</sequence>
<dbReference type="PROSITE" id="PS51000">
    <property type="entry name" value="HTH_DEOR_2"/>
    <property type="match status" value="1"/>
</dbReference>